<evidence type="ECO:0000256" key="1">
    <source>
        <dbReference type="SAM" id="MobiDB-lite"/>
    </source>
</evidence>
<gene>
    <name evidence="2" type="primary">g8799</name>
    <name evidence="2" type="ORF">VP750_LOCUS7902</name>
</gene>
<dbReference type="Proteomes" id="UP001497392">
    <property type="component" value="Unassembled WGS sequence"/>
</dbReference>
<keyword evidence="3" id="KW-1185">Reference proteome</keyword>
<feature type="compositionally biased region" description="Basic and acidic residues" evidence="1">
    <location>
        <begin position="23"/>
        <end position="32"/>
    </location>
</feature>
<proteinExistence type="predicted"/>
<reference evidence="2 3" key="1">
    <citation type="submission" date="2024-06" db="EMBL/GenBank/DDBJ databases">
        <authorList>
            <person name="Kraege A."/>
            <person name="Thomma B."/>
        </authorList>
    </citation>
    <scope>NUCLEOTIDE SEQUENCE [LARGE SCALE GENOMIC DNA]</scope>
</reference>
<organism evidence="2 3">
    <name type="scientific">Coccomyxa viridis</name>
    <dbReference type="NCBI Taxonomy" id="1274662"/>
    <lineage>
        <taxon>Eukaryota</taxon>
        <taxon>Viridiplantae</taxon>
        <taxon>Chlorophyta</taxon>
        <taxon>core chlorophytes</taxon>
        <taxon>Trebouxiophyceae</taxon>
        <taxon>Trebouxiophyceae incertae sedis</taxon>
        <taxon>Coccomyxaceae</taxon>
        <taxon>Coccomyxa</taxon>
    </lineage>
</organism>
<feature type="region of interest" description="Disordered" evidence="1">
    <location>
        <begin position="1"/>
        <end position="55"/>
    </location>
</feature>
<evidence type="ECO:0000313" key="3">
    <source>
        <dbReference type="Proteomes" id="UP001497392"/>
    </source>
</evidence>
<name>A0ABP1G1B2_9CHLO</name>
<evidence type="ECO:0000313" key="2">
    <source>
        <dbReference type="EMBL" id="CAL5225996.1"/>
    </source>
</evidence>
<protein>
    <submittedName>
        <fullName evidence="2">G8799 protein</fullName>
    </submittedName>
</protein>
<comment type="caution">
    <text evidence="2">The sequence shown here is derived from an EMBL/GenBank/DDBJ whole genome shotgun (WGS) entry which is preliminary data.</text>
</comment>
<sequence length="241" mass="27115">MPREFARHSGGGLTEAPRSASKRLCETSHDEPWSSPFKRARERSPDELWSSSNGADELELQSDATVPDGSALDAQALKQQELLANLDELLTPVELRDIEELLMPEIDEATPEGRLERAREIAGDGLLSEAAEKHPEAAFMVWMDNVRKSHTYRSQVYKDKLRLFDKNARYARMANARYNADRSVGEDLCRFNNCDLADEIDLYEWSPGAMMDWDGTEDDDVPLYSGPLHPDARAPALVSAY</sequence>
<dbReference type="EMBL" id="CAXHTA020000015">
    <property type="protein sequence ID" value="CAL5225996.1"/>
    <property type="molecule type" value="Genomic_DNA"/>
</dbReference>
<accession>A0ABP1G1B2</accession>